<dbReference type="GeneTree" id="ENSGT00940000155818"/>
<name>A0A4W2GSJ5_BOBOX</name>
<proteinExistence type="predicted"/>
<feature type="domain" description="HPS5 TPR" evidence="1">
    <location>
        <begin position="13"/>
        <end position="207"/>
    </location>
</feature>
<dbReference type="Proteomes" id="UP000429181">
    <property type="component" value="Chromosome 29"/>
</dbReference>
<dbReference type="GO" id="GO:0048066">
    <property type="term" value="P:developmental pigmentation"/>
    <property type="evidence" value="ECO:0007669"/>
    <property type="project" value="TreeGrafter"/>
</dbReference>
<dbReference type="Ensembl" id="ENSBIXT00005034948.1">
    <property type="protein sequence ID" value="ENSBIXP00005021216.1"/>
    <property type="gene ID" value="ENSBIXG00005024315.1"/>
</dbReference>
<sequence length="261" mass="29241">MNIDNFSLQLSLRPSFLESLLQPESLRLDWLLLAVSHDAPPSTSTMDDEGNPRPHSHLFSWGYSQLILHLIKLPADFTTKEKMTDICRSHGFWPGYLILCLELERRREAFTNIVYLNDMSLMEGDNGWIPETVEEWKLLLHLVQNTSTKPAPQQSPDGNFSDGPSPITVENVALLLAKAMGPDRAWSLLQECGLTLDLSERFTRTCDILRIAEKRQSHLGCFCLAILSNAAVNMRIQISLDPAFSSFGCIPRCGVAGSDEP</sequence>
<accession>A0A4W2GSJ5</accession>
<evidence type="ECO:0000313" key="2">
    <source>
        <dbReference type="Ensembl" id="ENSBIXP00005021216.1"/>
    </source>
</evidence>
<reference evidence="2" key="2">
    <citation type="submission" date="2025-08" db="UniProtKB">
        <authorList>
            <consortium name="Ensembl"/>
        </authorList>
    </citation>
    <scope>IDENTIFICATION</scope>
</reference>
<dbReference type="InterPro" id="IPR056445">
    <property type="entry name" value="TPR_HPS5"/>
</dbReference>
<dbReference type="Pfam" id="PF23758">
    <property type="entry name" value="TPR_HPS5"/>
    <property type="match status" value="1"/>
</dbReference>
<reference evidence="2 3" key="1">
    <citation type="submission" date="2018-11" db="EMBL/GenBank/DDBJ databases">
        <title>Haplotype-resolved cattle genomes.</title>
        <authorList>
            <person name="Low W.Y."/>
            <person name="Tearle R."/>
            <person name="Bickhart D.M."/>
            <person name="Rosen B.D."/>
            <person name="Koren S."/>
            <person name="Rhie A."/>
            <person name="Hiendleder S."/>
            <person name="Phillippy A.M."/>
            <person name="Smith T.P.L."/>
            <person name="Williams J.L."/>
        </authorList>
    </citation>
    <scope>NUCLEOTIDE SEQUENCE [LARGE SCALE GENOMIC DNA]</scope>
</reference>
<organism evidence="2 3">
    <name type="scientific">Bos indicus x Bos taurus</name>
    <name type="common">Hybrid cattle</name>
    <dbReference type="NCBI Taxonomy" id="30522"/>
    <lineage>
        <taxon>Eukaryota</taxon>
        <taxon>Metazoa</taxon>
        <taxon>Chordata</taxon>
        <taxon>Craniata</taxon>
        <taxon>Vertebrata</taxon>
        <taxon>Euteleostomi</taxon>
        <taxon>Mammalia</taxon>
        <taxon>Eutheria</taxon>
        <taxon>Laurasiatheria</taxon>
        <taxon>Artiodactyla</taxon>
        <taxon>Ruminantia</taxon>
        <taxon>Pecora</taxon>
        <taxon>Bovidae</taxon>
        <taxon>Bovinae</taxon>
        <taxon>Bos</taxon>
    </lineage>
</organism>
<dbReference type="AlphaFoldDB" id="A0A4W2GSJ5"/>
<evidence type="ECO:0000259" key="1">
    <source>
        <dbReference type="Pfam" id="PF23758"/>
    </source>
</evidence>
<dbReference type="GO" id="GO:0005737">
    <property type="term" value="C:cytoplasm"/>
    <property type="evidence" value="ECO:0007669"/>
    <property type="project" value="TreeGrafter"/>
</dbReference>
<dbReference type="PANTHER" id="PTHR23287">
    <property type="entry name" value="RUBY-EYE2-LIKE PROTEIN"/>
    <property type="match status" value="1"/>
</dbReference>
<gene>
    <name evidence="2" type="primary">HPS5</name>
</gene>
<dbReference type="PANTHER" id="PTHR23287:SF18">
    <property type="entry name" value="BLOC-2 COMPLEX MEMBER HPS5"/>
    <property type="match status" value="1"/>
</dbReference>
<protein>
    <submittedName>
        <fullName evidence="2">HPS5 biosis of lysosomal organelles complex 2 subunit 2</fullName>
    </submittedName>
</protein>
<evidence type="ECO:0000313" key="3">
    <source>
        <dbReference type="Proteomes" id="UP000429181"/>
    </source>
</evidence>